<dbReference type="EC" id="2.7.1.160" evidence="3"/>
<keyword evidence="5" id="KW-0520">NAD</keyword>
<dbReference type="Proteomes" id="UP001302126">
    <property type="component" value="Unassembled WGS sequence"/>
</dbReference>
<feature type="compositionally biased region" description="Basic and acidic residues" evidence="7">
    <location>
        <begin position="1"/>
        <end position="15"/>
    </location>
</feature>
<keyword evidence="9" id="KW-1185">Reference proteome</keyword>
<dbReference type="Gene3D" id="1.10.10.970">
    <property type="entry name" value="RNA 2'-phosphotransferase, Tpt1/KptA family, N-terminal domain"/>
    <property type="match status" value="1"/>
</dbReference>
<dbReference type="EMBL" id="MU864453">
    <property type="protein sequence ID" value="KAK4185343.1"/>
    <property type="molecule type" value="Genomic_DNA"/>
</dbReference>
<keyword evidence="4" id="KW-0808">Transferase</keyword>
<evidence type="ECO:0000313" key="8">
    <source>
        <dbReference type="EMBL" id="KAK4185343.1"/>
    </source>
</evidence>
<feature type="region of interest" description="Disordered" evidence="7">
    <location>
        <begin position="271"/>
        <end position="297"/>
    </location>
</feature>
<evidence type="ECO:0000256" key="5">
    <source>
        <dbReference type="ARBA" id="ARBA00023027"/>
    </source>
</evidence>
<evidence type="ECO:0000256" key="7">
    <source>
        <dbReference type="SAM" id="MobiDB-lite"/>
    </source>
</evidence>
<dbReference type="InterPro" id="IPR042081">
    <property type="entry name" value="RNA_2'-PTrans_C"/>
</dbReference>
<dbReference type="Gene3D" id="3.20.170.30">
    <property type="match status" value="1"/>
</dbReference>
<feature type="region of interest" description="Disordered" evidence="7">
    <location>
        <begin position="1"/>
        <end position="38"/>
    </location>
</feature>
<proteinExistence type="inferred from homology"/>
<dbReference type="PANTHER" id="PTHR12684">
    <property type="entry name" value="PUTATIVE PHOSPHOTRANSFERASE"/>
    <property type="match status" value="1"/>
</dbReference>
<feature type="compositionally biased region" description="Gly residues" evidence="7">
    <location>
        <begin position="278"/>
        <end position="297"/>
    </location>
</feature>
<reference evidence="8" key="1">
    <citation type="journal article" date="2023" name="Mol. Phylogenet. Evol.">
        <title>Genome-scale phylogeny and comparative genomics of the fungal order Sordariales.</title>
        <authorList>
            <person name="Hensen N."/>
            <person name="Bonometti L."/>
            <person name="Westerberg I."/>
            <person name="Brannstrom I.O."/>
            <person name="Guillou S."/>
            <person name="Cros-Aarteil S."/>
            <person name="Calhoun S."/>
            <person name="Haridas S."/>
            <person name="Kuo A."/>
            <person name="Mondo S."/>
            <person name="Pangilinan J."/>
            <person name="Riley R."/>
            <person name="LaButti K."/>
            <person name="Andreopoulos B."/>
            <person name="Lipzen A."/>
            <person name="Chen C."/>
            <person name="Yan M."/>
            <person name="Daum C."/>
            <person name="Ng V."/>
            <person name="Clum A."/>
            <person name="Steindorff A."/>
            <person name="Ohm R.A."/>
            <person name="Martin F."/>
            <person name="Silar P."/>
            <person name="Natvig D.O."/>
            <person name="Lalanne C."/>
            <person name="Gautier V."/>
            <person name="Ament-Velasquez S.L."/>
            <person name="Kruys A."/>
            <person name="Hutchinson M.I."/>
            <person name="Powell A.J."/>
            <person name="Barry K."/>
            <person name="Miller A.N."/>
            <person name="Grigoriev I.V."/>
            <person name="Debuchy R."/>
            <person name="Gladieux P."/>
            <person name="Hiltunen Thoren M."/>
            <person name="Johannesson H."/>
        </authorList>
    </citation>
    <scope>NUCLEOTIDE SEQUENCE</scope>
    <source>
        <strain evidence="8">PSN309</strain>
    </source>
</reference>
<protein>
    <recommendedName>
        <fullName evidence="3">2'-phosphotransferase</fullName>
        <ecNumber evidence="3">2.7.1.160</ecNumber>
    </recommendedName>
</protein>
<dbReference type="Pfam" id="PF01885">
    <property type="entry name" value="PTS_2-RNA"/>
    <property type="match status" value="1"/>
</dbReference>
<evidence type="ECO:0000256" key="3">
    <source>
        <dbReference type="ARBA" id="ARBA00012007"/>
    </source>
</evidence>
<evidence type="ECO:0000256" key="4">
    <source>
        <dbReference type="ARBA" id="ARBA00022679"/>
    </source>
</evidence>
<gene>
    <name evidence="8" type="ORF">QBC35DRAFT_389709</name>
</gene>
<comment type="caution">
    <text evidence="8">The sequence shown here is derived from an EMBL/GenBank/DDBJ whole genome shotgun (WGS) entry which is preliminary data.</text>
</comment>
<name>A0AAN6WNE2_9PEZI</name>
<comment type="similarity">
    <text evidence="2">Belongs to the KptA/TPT1 family.</text>
</comment>
<dbReference type="InterPro" id="IPR042080">
    <property type="entry name" value="RNA_2'-PTrans_N"/>
</dbReference>
<evidence type="ECO:0000256" key="2">
    <source>
        <dbReference type="ARBA" id="ARBA00009836"/>
    </source>
</evidence>
<evidence type="ECO:0000313" key="9">
    <source>
        <dbReference type="Proteomes" id="UP001302126"/>
    </source>
</evidence>
<dbReference type="PANTHER" id="PTHR12684:SF2">
    <property type="entry name" value="TRNA 2'-PHOSPHOTRANSFERASE 1"/>
    <property type="match status" value="1"/>
</dbReference>
<comment type="catalytic activity">
    <reaction evidence="6">
        <text>2'-phospho-[ligated tRNA] + NAD(+) = mature tRNA + ADP-alpha-D-ribose 1'',2''-cyclic phosphate + nicotinamide</text>
        <dbReference type="Rhea" id="RHEA:23324"/>
        <dbReference type="Rhea" id="RHEA-COMP:11106"/>
        <dbReference type="Rhea" id="RHEA-COMP:11107"/>
        <dbReference type="ChEBI" id="CHEBI:17154"/>
        <dbReference type="ChEBI" id="CHEBI:57540"/>
        <dbReference type="ChEBI" id="CHEBI:76596"/>
        <dbReference type="ChEBI" id="CHEBI:82883"/>
        <dbReference type="ChEBI" id="CHEBI:85027"/>
        <dbReference type="EC" id="2.7.1.160"/>
    </reaction>
</comment>
<organism evidence="8 9">
    <name type="scientific">Podospora australis</name>
    <dbReference type="NCBI Taxonomy" id="1536484"/>
    <lineage>
        <taxon>Eukaryota</taxon>
        <taxon>Fungi</taxon>
        <taxon>Dikarya</taxon>
        <taxon>Ascomycota</taxon>
        <taxon>Pezizomycotina</taxon>
        <taxon>Sordariomycetes</taxon>
        <taxon>Sordariomycetidae</taxon>
        <taxon>Sordariales</taxon>
        <taxon>Podosporaceae</taxon>
        <taxon>Podospora</taxon>
    </lineage>
</organism>
<reference evidence="8" key="2">
    <citation type="submission" date="2023-05" db="EMBL/GenBank/DDBJ databases">
        <authorList>
            <consortium name="Lawrence Berkeley National Laboratory"/>
            <person name="Steindorff A."/>
            <person name="Hensen N."/>
            <person name="Bonometti L."/>
            <person name="Westerberg I."/>
            <person name="Brannstrom I.O."/>
            <person name="Guillou S."/>
            <person name="Cros-Aarteil S."/>
            <person name="Calhoun S."/>
            <person name="Haridas S."/>
            <person name="Kuo A."/>
            <person name="Mondo S."/>
            <person name="Pangilinan J."/>
            <person name="Riley R."/>
            <person name="Labutti K."/>
            <person name="Andreopoulos B."/>
            <person name="Lipzen A."/>
            <person name="Chen C."/>
            <person name="Yanf M."/>
            <person name="Daum C."/>
            <person name="Ng V."/>
            <person name="Clum A."/>
            <person name="Ohm R."/>
            <person name="Martin F."/>
            <person name="Silar P."/>
            <person name="Natvig D."/>
            <person name="Lalanne C."/>
            <person name="Gautier V."/>
            <person name="Ament-Velasquez S.L."/>
            <person name="Kruys A."/>
            <person name="Hutchinson M.I."/>
            <person name="Powell A.J."/>
            <person name="Barry K."/>
            <person name="Miller A.N."/>
            <person name="Grigoriev I.V."/>
            <person name="Debuchy R."/>
            <person name="Gladieux P."/>
            <person name="Thoren M.H."/>
            <person name="Johannesson H."/>
        </authorList>
    </citation>
    <scope>NUCLEOTIDE SEQUENCE</scope>
    <source>
        <strain evidence="8">PSN309</strain>
    </source>
</reference>
<comment type="function">
    <text evidence="1">Catalyzes the last step of tRNA splicing, the transfer of the splice junction 2'-phosphate from ligated tRNA to NAD to produce ADP-ribose 1''-2'' cyclic phosphate.</text>
</comment>
<dbReference type="InterPro" id="IPR002745">
    <property type="entry name" value="Ptrans_KptA/Tpt1"/>
</dbReference>
<dbReference type="GO" id="GO:0000215">
    <property type="term" value="F:tRNA 2'-phosphotransferase activity"/>
    <property type="evidence" value="ECO:0007669"/>
    <property type="project" value="UniProtKB-EC"/>
</dbReference>
<accession>A0AAN6WNE2</accession>
<sequence>MVDPAKIEALTDRLESLPSPSSSSSKKKSGGRSGGDRTTTLSRALSRLLRHQATSANIPLDPLGFAPLSLVLAWPPLKSLSPTLEEILTCVHSSDKQRFALKPLAAENSTDPKDWLIRANQGHSIKLSSDSGLLKRISLSPDPEKDEVPIPETVVHGTYFAFWPKIVESGGLKPMGRNHVHCSVGLPEDEDGVISGMRKDAEVLVYIDLEKSLKEGDEIKWWLSENGVVLTEGNAEGVVPTKYFKEVVGRKQDVGVLWKDGEHVADLPEGIKIKAPHGKGGSGGGRGGRGGKRGGQS</sequence>
<dbReference type="GO" id="GO:0006388">
    <property type="term" value="P:tRNA splicing, via endonucleolytic cleavage and ligation"/>
    <property type="evidence" value="ECO:0007669"/>
    <property type="project" value="TreeGrafter"/>
</dbReference>
<dbReference type="AlphaFoldDB" id="A0AAN6WNE2"/>
<dbReference type="SUPFAM" id="SSF56399">
    <property type="entry name" value="ADP-ribosylation"/>
    <property type="match status" value="1"/>
</dbReference>
<evidence type="ECO:0000256" key="1">
    <source>
        <dbReference type="ARBA" id="ARBA00003343"/>
    </source>
</evidence>
<evidence type="ECO:0000256" key="6">
    <source>
        <dbReference type="ARBA" id="ARBA00047949"/>
    </source>
</evidence>